<dbReference type="EMBL" id="CABWLH010000009">
    <property type="protein sequence ID" value="VXB26924.1"/>
    <property type="molecule type" value="Genomic_DNA"/>
</dbReference>
<dbReference type="AlphaFoldDB" id="A0A653PAY2"/>
<evidence type="ECO:0000256" key="1">
    <source>
        <dbReference type="SAM" id="Phobius"/>
    </source>
</evidence>
<evidence type="ECO:0000313" key="2">
    <source>
        <dbReference type="EMBL" id="VXB26924.1"/>
    </source>
</evidence>
<evidence type="ECO:0000313" key="3">
    <source>
        <dbReference type="Proteomes" id="UP000433089"/>
    </source>
</evidence>
<sequence length="309" mass="35451">MRHRTILFITIFIVLLMTFILFVRQGKVSGDIDYNDEMLDVTGPGTETVSYGMYEPEGKLLDTLDIGLIKNNQMNKVLSFSHYIDADRKYTLFLLANFNQIAFSADNHRPAKSYTFEMAKDQVMTLPIKATLPKDVGEIAFIIVPEAKYHLKDSHIDIATGLQENYIMRFITKKASSHHIRSEFSPIYKTDELTGEEIFMASGKVSNKVLYTSKSQMPVYLQVDNTSKEKMNYALVAFSEFDQQKFNGKPVMYVSVESEKTNVYQIKLPKVKKEKNFQVIAFPAPFDNSTKFEEVNFRGYSSIRTLIQP</sequence>
<proteinExistence type="predicted"/>
<reference evidence="2 3" key="1">
    <citation type="submission" date="2019-10" db="EMBL/GenBank/DDBJ databases">
        <authorList>
            <person name="Karimi E."/>
        </authorList>
    </citation>
    <scope>NUCLEOTIDE SEQUENCE [LARGE SCALE GENOMIC DNA]</scope>
    <source>
        <strain evidence="2">Bacillus sp. 348</strain>
    </source>
</reference>
<accession>A0A653PAY2</accession>
<name>A0A653PAY2_BACAB</name>
<dbReference type="Proteomes" id="UP000433089">
    <property type="component" value="Unassembled WGS sequence"/>
</dbReference>
<keyword evidence="1" id="KW-1133">Transmembrane helix</keyword>
<keyword evidence="1" id="KW-0812">Transmembrane</keyword>
<protein>
    <submittedName>
        <fullName evidence="2">Uncharacterized protein</fullName>
    </submittedName>
</protein>
<keyword evidence="1" id="KW-0472">Membrane</keyword>
<gene>
    <name evidence="2" type="ORF">BACI348_40325</name>
</gene>
<feature type="transmembrane region" description="Helical" evidence="1">
    <location>
        <begin position="6"/>
        <end position="23"/>
    </location>
</feature>
<organism evidence="2 3">
    <name type="scientific">Bacillus altitudinis</name>
    <dbReference type="NCBI Taxonomy" id="293387"/>
    <lineage>
        <taxon>Bacteria</taxon>
        <taxon>Bacillati</taxon>
        <taxon>Bacillota</taxon>
        <taxon>Bacilli</taxon>
        <taxon>Bacillales</taxon>
        <taxon>Bacillaceae</taxon>
        <taxon>Bacillus</taxon>
    </lineage>
</organism>